<dbReference type="InterPro" id="IPR043504">
    <property type="entry name" value="Peptidase_S1_PA_chymotrypsin"/>
</dbReference>
<keyword evidence="6" id="KW-1015">Disulfide bond</keyword>
<keyword evidence="2 8" id="KW-0732">Signal</keyword>
<sequence>MHPTHPPLLSLLSAYWAWIIGGREVKPHSRPYMAYVRIETGLKSHSCGGFLIRPDAVLTAAHCLDKEGNERVRAGAACEVSGWGRTSITGRRSDVMMEVKLMVQREAECQRQFRGYQQQSMICVGDDDGRKGSYRGDSGGPLVCNKKAHGIVSHGCERYICPAVFTRISYFEHWIREQLRRFALQELPGSPSSG</sequence>
<dbReference type="PROSITE" id="PS00135">
    <property type="entry name" value="TRYPSIN_SER"/>
    <property type="match status" value="1"/>
</dbReference>
<dbReference type="SMART" id="SM00020">
    <property type="entry name" value="Tryp_SPc"/>
    <property type="match status" value="1"/>
</dbReference>
<keyword evidence="4 7" id="KW-0720">Serine protease</keyword>
<evidence type="ECO:0000256" key="6">
    <source>
        <dbReference type="ARBA" id="ARBA00023157"/>
    </source>
</evidence>
<dbReference type="Ensembl" id="ENSMCST00000006985.1">
    <property type="protein sequence ID" value="ENSMCSP00000006823.1"/>
    <property type="gene ID" value="ENSMCSG00000004774.1"/>
</dbReference>
<evidence type="ECO:0000256" key="7">
    <source>
        <dbReference type="RuleBase" id="RU363034"/>
    </source>
</evidence>
<dbReference type="CDD" id="cd00190">
    <property type="entry name" value="Tryp_SPc"/>
    <property type="match status" value="1"/>
</dbReference>
<dbReference type="PROSITE" id="PS00134">
    <property type="entry name" value="TRYPSIN_HIS"/>
    <property type="match status" value="1"/>
</dbReference>
<protein>
    <recommendedName>
        <fullName evidence="9">Peptidase S1 domain-containing protein</fullName>
    </recommendedName>
</protein>
<dbReference type="InterPro" id="IPR033116">
    <property type="entry name" value="TRYPSIN_SER"/>
</dbReference>
<dbReference type="Gene3D" id="2.40.10.10">
    <property type="entry name" value="Trypsin-like serine proteases"/>
    <property type="match status" value="2"/>
</dbReference>
<evidence type="ECO:0000256" key="3">
    <source>
        <dbReference type="ARBA" id="ARBA00022801"/>
    </source>
</evidence>
<dbReference type="InterPro" id="IPR009003">
    <property type="entry name" value="Peptidase_S1_PA"/>
</dbReference>
<feature type="chain" id="PRO_5034755105" description="Peptidase S1 domain-containing protein" evidence="8">
    <location>
        <begin position="23"/>
        <end position="194"/>
    </location>
</feature>
<evidence type="ECO:0000256" key="4">
    <source>
        <dbReference type="ARBA" id="ARBA00022825"/>
    </source>
</evidence>
<dbReference type="PANTHER" id="PTHR24271:SF81">
    <property type="entry name" value="GRANZYME B"/>
    <property type="match status" value="1"/>
</dbReference>
<feature type="domain" description="Peptidase S1" evidence="9">
    <location>
        <begin position="19"/>
        <end position="180"/>
    </location>
</feature>
<dbReference type="FunFam" id="2.40.10.10:FF:000014">
    <property type="entry name" value="Complement factor D"/>
    <property type="match status" value="1"/>
</dbReference>
<evidence type="ECO:0000313" key="10">
    <source>
        <dbReference type="Ensembl" id="ENSMCSP00000006823.1"/>
    </source>
</evidence>
<evidence type="ECO:0000256" key="1">
    <source>
        <dbReference type="ARBA" id="ARBA00022670"/>
    </source>
</evidence>
<dbReference type="PRINTS" id="PR00722">
    <property type="entry name" value="CHYMOTRYPSIN"/>
</dbReference>
<evidence type="ECO:0000313" key="11">
    <source>
        <dbReference type="Proteomes" id="UP000694560"/>
    </source>
</evidence>
<accession>A0A8C5X312</accession>
<keyword evidence="1 7" id="KW-0645">Protease</keyword>
<dbReference type="GO" id="GO:0005737">
    <property type="term" value="C:cytoplasm"/>
    <property type="evidence" value="ECO:0007669"/>
    <property type="project" value="TreeGrafter"/>
</dbReference>
<dbReference type="GO" id="GO:0006508">
    <property type="term" value="P:proteolysis"/>
    <property type="evidence" value="ECO:0007669"/>
    <property type="project" value="UniProtKB-KW"/>
</dbReference>
<keyword evidence="5" id="KW-0865">Zymogen</keyword>
<proteinExistence type="predicted"/>
<feature type="signal peptide" evidence="8">
    <location>
        <begin position="1"/>
        <end position="22"/>
    </location>
</feature>
<dbReference type="InterPro" id="IPR001314">
    <property type="entry name" value="Peptidase_S1A"/>
</dbReference>
<keyword evidence="3 7" id="KW-0378">Hydrolase</keyword>
<reference evidence="10" key="1">
    <citation type="submission" date="2025-08" db="UniProtKB">
        <authorList>
            <consortium name="Ensembl"/>
        </authorList>
    </citation>
    <scope>IDENTIFICATION</scope>
</reference>
<evidence type="ECO:0000256" key="8">
    <source>
        <dbReference type="SAM" id="SignalP"/>
    </source>
</evidence>
<dbReference type="AlphaFoldDB" id="A0A8C5X312"/>
<reference evidence="10" key="2">
    <citation type="submission" date="2025-09" db="UniProtKB">
        <authorList>
            <consortium name="Ensembl"/>
        </authorList>
    </citation>
    <scope>IDENTIFICATION</scope>
</reference>
<dbReference type="InterPro" id="IPR018114">
    <property type="entry name" value="TRYPSIN_HIS"/>
</dbReference>
<dbReference type="GO" id="GO:0004252">
    <property type="term" value="F:serine-type endopeptidase activity"/>
    <property type="evidence" value="ECO:0007669"/>
    <property type="project" value="InterPro"/>
</dbReference>
<keyword evidence="11" id="KW-1185">Reference proteome</keyword>
<dbReference type="PANTHER" id="PTHR24271">
    <property type="entry name" value="KALLIKREIN-RELATED"/>
    <property type="match status" value="1"/>
</dbReference>
<dbReference type="InterPro" id="IPR001254">
    <property type="entry name" value="Trypsin_dom"/>
</dbReference>
<dbReference type="Proteomes" id="UP000694560">
    <property type="component" value="Unplaced"/>
</dbReference>
<evidence type="ECO:0000256" key="5">
    <source>
        <dbReference type="ARBA" id="ARBA00023145"/>
    </source>
</evidence>
<organism evidence="10 11">
    <name type="scientific">Malurus cyaneus samueli</name>
    <dbReference type="NCBI Taxonomy" id="2593467"/>
    <lineage>
        <taxon>Eukaryota</taxon>
        <taxon>Metazoa</taxon>
        <taxon>Chordata</taxon>
        <taxon>Craniata</taxon>
        <taxon>Vertebrata</taxon>
        <taxon>Euteleostomi</taxon>
        <taxon>Archelosauria</taxon>
        <taxon>Archosauria</taxon>
        <taxon>Dinosauria</taxon>
        <taxon>Saurischia</taxon>
        <taxon>Theropoda</taxon>
        <taxon>Coelurosauria</taxon>
        <taxon>Aves</taxon>
        <taxon>Neognathae</taxon>
        <taxon>Neoaves</taxon>
        <taxon>Telluraves</taxon>
        <taxon>Australaves</taxon>
        <taxon>Passeriformes</taxon>
        <taxon>Meliphagoidea</taxon>
        <taxon>Maluridae</taxon>
        <taxon>Malurus</taxon>
    </lineage>
</organism>
<name>A0A8C5X312_9PASS</name>
<evidence type="ECO:0000256" key="2">
    <source>
        <dbReference type="ARBA" id="ARBA00022729"/>
    </source>
</evidence>
<dbReference type="Pfam" id="PF00089">
    <property type="entry name" value="Trypsin"/>
    <property type="match status" value="1"/>
</dbReference>
<dbReference type="SUPFAM" id="SSF50494">
    <property type="entry name" value="Trypsin-like serine proteases"/>
    <property type="match status" value="1"/>
</dbReference>
<evidence type="ECO:0000259" key="9">
    <source>
        <dbReference type="PROSITE" id="PS50240"/>
    </source>
</evidence>
<dbReference type="PROSITE" id="PS50240">
    <property type="entry name" value="TRYPSIN_DOM"/>
    <property type="match status" value="1"/>
</dbReference>